<dbReference type="Gene3D" id="3.40.50.2300">
    <property type="match status" value="1"/>
</dbReference>
<proteinExistence type="predicted"/>
<dbReference type="InterPro" id="IPR011006">
    <property type="entry name" value="CheY-like_superfamily"/>
</dbReference>
<evidence type="ECO:0000256" key="2">
    <source>
        <dbReference type="ARBA" id="ARBA00023015"/>
    </source>
</evidence>
<gene>
    <name evidence="9" type="ORF">MTO99_15850</name>
</gene>
<accession>A0ABY4C107</accession>
<sequence length="218" mass="24111">MRVLIAEDDDSVATALASVLERAGHETTRTARGGDVLLRHQESDLLILDLGLEDTDGFEVLRRLRMVTELPVLVVTARGDERSTVRALRLGADDYLVKPARVRELLARMEVAVRRRPGRAQPDVVHAGELEIDLRARRARAHGVDLALTRTEFSLLAALAARAGAAVSREQILDEVWGDAFAAHSRAFDVHLAQLRQKLPRGDLITTIRGYGYRLEVG</sequence>
<keyword evidence="3 6" id="KW-0238">DNA-binding</keyword>
<name>A0ABY4C107_9MICO</name>
<dbReference type="CDD" id="cd17574">
    <property type="entry name" value="REC_OmpR"/>
    <property type="match status" value="1"/>
</dbReference>
<dbReference type="RefSeq" id="WP_243554777.1">
    <property type="nucleotide sequence ID" value="NZ_CP094528.1"/>
</dbReference>
<evidence type="ECO:0000259" key="7">
    <source>
        <dbReference type="PROSITE" id="PS50110"/>
    </source>
</evidence>
<dbReference type="Pfam" id="PF00072">
    <property type="entry name" value="Response_reg"/>
    <property type="match status" value="1"/>
</dbReference>
<dbReference type="SUPFAM" id="SSF52172">
    <property type="entry name" value="CheY-like"/>
    <property type="match status" value="1"/>
</dbReference>
<dbReference type="InterPro" id="IPR036388">
    <property type="entry name" value="WH-like_DNA-bd_sf"/>
</dbReference>
<evidence type="ECO:0000256" key="5">
    <source>
        <dbReference type="PROSITE-ProRule" id="PRU00169"/>
    </source>
</evidence>
<dbReference type="SMART" id="SM00862">
    <property type="entry name" value="Trans_reg_C"/>
    <property type="match status" value="1"/>
</dbReference>
<evidence type="ECO:0000256" key="3">
    <source>
        <dbReference type="ARBA" id="ARBA00023125"/>
    </source>
</evidence>
<evidence type="ECO:0000259" key="8">
    <source>
        <dbReference type="PROSITE" id="PS51755"/>
    </source>
</evidence>
<feature type="domain" description="OmpR/PhoB-type" evidence="8">
    <location>
        <begin position="122"/>
        <end position="217"/>
    </location>
</feature>
<dbReference type="InterPro" id="IPR001867">
    <property type="entry name" value="OmpR/PhoB-type_DNA-bd"/>
</dbReference>
<organism evidence="9 10">
    <name type="scientific">Agromyces larvae</name>
    <dbReference type="NCBI Taxonomy" id="2929802"/>
    <lineage>
        <taxon>Bacteria</taxon>
        <taxon>Bacillati</taxon>
        <taxon>Actinomycetota</taxon>
        <taxon>Actinomycetes</taxon>
        <taxon>Micrococcales</taxon>
        <taxon>Microbacteriaceae</taxon>
        <taxon>Agromyces</taxon>
    </lineage>
</organism>
<dbReference type="Gene3D" id="1.10.10.10">
    <property type="entry name" value="Winged helix-like DNA-binding domain superfamily/Winged helix DNA-binding domain"/>
    <property type="match status" value="1"/>
</dbReference>
<dbReference type="InterPro" id="IPR001789">
    <property type="entry name" value="Sig_transdc_resp-reg_receiver"/>
</dbReference>
<feature type="DNA-binding region" description="OmpR/PhoB-type" evidence="6">
    <location>
        <begin position="122"/>
        <end position="217"/>
    </location>
</feature>
<dbReference type="CDD" id="cd00383">
    <property type="entry name" value="trans_reg_C"/>
    <property type="match status" value="1"/>
</dbReference>
<feature type="modified residue" description="4-aspartylphosphate" evidence="5">
    <location>
        <position position="49"/>
    </location>
</feature>
<dbReference type="PROSITE" id="PS50110">
    <property type="entry name" value="RESPONSE_REGULATORY"/>
    <property type="match status" value="1"/>
</dbReference>
<dbReference type="Proteomes" id="UP000832097">
    <property type="component" value="Chromosome"/>
</dbReference>
<dbReference type="EMBL" id="CP094528">
    <property type="protein sequence ID" value="UOE43631.1"/>
    <property type="molecule type" value="Genomic_DNA"/>
</dbReference>
<protein>
    <submittedName>
        <fullName evidence="9">Response regulator transcription factor</fullName>
    </submittedName>
</protein>
<evidence type="ECO:0000256" key="4">
    <source>
        <dbReference type="ARBA" id="ARBA00023163"/>
    </source>
</evidence>
<keyword evidence="1 5" id="KW-0597">Phosphoprotein</keyword>
<evidence type="ECO:0000256" key="6">
    <source>
        <dbReference type="PROSITE-ProRule" id="PRU01091"/>
    </source>
</evidence>
<dbReference type="SMART" id="SM00448">
    <property type="entry name" value="REC"/>
    <property type="match status" value="1"/>
</dbReference>
<keyword evidence="4" id="KW-0804">Transcription</keyword>
<dbReference type="PROSITE" id="PS51755">
    <property type="entry name" value="OMPR_PHOB"/>
    <property type="match status" value="1"/>
</dbReference>
<feature type="domain" description="Response regulatory" evidence="7">
    <location>
        <begin position="2"/>
        <end position="113"/>
    </location>
</feature>
<dbReference type="PANTHER" id="PTHR48111:SF4">
    <property type="entry name" value="DNA-BINDING DUAL TRANSCRIPTIONAL REGULATOR OMPR"/>
    <property type="match status" value="1"/>
</dbReference>
<dbReference type="InterPro" id="IPR039420">
    <property type="entry name" value="WalR-like"/>
</dbReference>
<keyword evidence="2" id="KW-0805">Transcription regulation</keyword>
<dbReference type="Pfam" id="PF00486">
    <property type="entry name" value="Trans_reg_C"/>
    <property type="match status" value="1"/>
</dbReference>
<dbReference type="PANTHER" id="PTHR48111">
    <property type="entry name" value="REGULATOR OF RPOS"/>
    <property type="match status" value="1"/>
</dbReference>
<keyword evidence="10" id="KW-1185">Reference proteome</keyword>
<evidence type="ECO:0000256" key="1">
    <source>
        <dbReference type="ARBA" id="ARBA00022553"/>
    </source>
</evidence>
<reference evidence="9 10" key="1">
    <citation type="submission" date="2022-03" db="EMBL/GenBank/DDBJ databases">
        <title>Mucilaginibacter sp. isolated from the gut of Protaetia brevitarsis seulensis larvae.</title>
        <authorList>
            <person name="Won M."/>
            <person name="Kim S.-J."/>
            <person name="Kwon S.-W."/>
        </authorList>
    </citation>
    <scope>NUCLEOTIDE SEQUENCE [LARGE SCALE GENOMIC DNA]</scope>
    <source>
        <strain evidence="9 10">CFWR-12</strain>
    </source>
</reference>
<evidence type="ECO:0000313" key="10">
    <source>
        <dbReference type="Proteomes" id="UP000832097"/>
    </source>
</evidence>
<evidence type="ECO:0000313" key="9">
    <source>
        <dbReference type="EMBL" id="UOE43631.1"/>
    </source>
</evidence>